<reference evidence="2 3" key="1">
    <citation type="submission" date="2023-01" db="EMBL/GenBank/DDBJ databases">
        <title>Analysis of 21 Apiospora genomes using comparative genomics revels a genus with tremendous synthesis potential of carbohydrate active enzymes and secondary metabolites.</title>
        <authorList>
            <person name="Sorensen T."/>
        </authorList>
    </citation>
    <scope>NUCLEOTIDE SEQUENCE [LARGE SCALE GENOMIC DNA]</scope>
    <source>
        <strain evidence="2 3">CBS 24483</strain>
    </source>
</reference>
<dbReference type="EMBL" id="JAQQWE010000004">
    <property type="protein sequence ID" value="KAK7955989.1"/>
    <property type="molecule type" value="Genomic_DNA"/>
</dbReference>
<dbReference type="Proteomes" id="UP001391051">
    <property type="component" value="Unassembled WGS sequence"/>
</dbReference>
<gene>
    <name evidence="2" type="ORF">PG986_005211</name>
</gene>
<keyword evidence="1" id="KW-1133">Transmembrane helix</keyword>
<sequence>MSPTGDLISRTQPVTVVATVFFVNVVGGLYLQLVFFSVKYPSNLPLVGEPPGKRDSCWRTRWRHMKDREDLYREAYANVRIVSRLALGAQKKLTTRYNPQKGARRNWSPALASGMRPSCPRPETSLSLPHARVELNQFGYSLGDDKYGVDAWSGQVVRSNIDAVLGRICGDMHEELQYASGTRFGTVENIWKEFEPALHRAIGGGTSRQSLHCWTASLYMKPQIERIKKHVRPTYMERLETLKHDPEDSCQSELEDFFQMMMRFAQK</sequence>
<keyword evidence="3" id="KW-1185">Reference proteome</keyword>
<evidence type="ECO:0000313" key="2">
    <source>
        <dbReference type="EMBL" id="KAK7955989.1"/>
    </source>
</evidence>
<keyword evidence="1" id="KW-0472">Membrane</keyword>
<accession>A0ABR1QGW8</accession>
<dbReference type="RefSeq" id="XP_066701295.1">
    <property type="nucleotide sequence ID" value="XM_066841433.1"/>
</dbReference>
<feature type="transmembrane region" description="Helical" evidence="1">
    <location>
        <begin position="12"/>
        <end position="36"/>
    </location>
</feature>
<proteinExistence type="predicted"/>
<dbReference type="GeneID" id="92074495"/>
<comment type="caution">
    <text evidence="2">The sequence shown here is derived from an EMBL/GenBank/DDBJ whole genome shotgun (WGS) entry which is preliminary data.</text>
</comment>
<organism evidence="2 3">
    <name type="scientific">Apiospora aurea</name>
    <dbReference type="NCBI Taxonomy" id="335848"/>
    <lineage>
        <taxon>Eukaryota</taxon>
        <taxon>Fungi</taxon>
        <taxon>Dikarya</taxon>
        <taxon>Ascomycota</taxon>
        <taxon>Pezizomycotina</taxon>
        <taxon>Sordariomycetes</taxon>
        <taxon>Xylariomycetidae</taxon>
        <taxon>Amphisphaeriales</taxon>
        <taxon>Apiosporaceae</taxon>
        <taxon>Apiospora</taxon>
    </lineage>
</organism>
<name>A0ABR1QGW8_9PEZI</name>
<keyword evidence="1" id="KW-0812">Transmembrane</keyword>
<protein>
    <submittedName>
        <fullName evidence="2">Uncharacterized protein</fullName>
    </submittedName>
</protein>
<evidence type="ECO:0000256" key="1">
    <source>
        <dbReference type="SAM" id="Phobius"/>
    </source>
</evidence>
<evidence type="ECO:0000313" key="3">
    <source>
        <dbReference type="Proteomes" id="UP001391051"/>
    </source>
</evidence>